<dbReference type="Proteomes" id="UP000789405">
    <property type="component" value="Unassembled WGS sequence"/>
</dbReference>
<gene>
    <name evidence="1" type="ORF">DERYTH_LOCUS27167</name>
</gene>
<proteinExistence type="predicted"/>
<sequence>CKVSSEIKHQAQETRDKPSKIIQENIINTPEAIRSYLPSTNACRRKIQRVRHAGLPPQPQNIAKFDNEIDLYSPRIITDFEVAAINASRFMFPGVINKACFFHLGQNGWKKIQKCGLA</sequence>
<dbReference type="OrthoDB" id="2386348at2759"/>
<name>A0A9N9KD35_9GLOM</name>
<reference evidence="1" key="1">
    <citation type="submission" date="2021-06" db="EMBL/GenBank/DDBJ databases">
        <authorList>
            <person name="Kallberg Y."/>
            <person name="Tangrot J."/>
            <person name="Rosling A."/>
        </authorList>
    </citation>
    <scope>NUCLEOTIDE SEQUENCE</scope>
    <source>
        <strain evidence="1">MA453B</strain>
    </source>
</reference>
<dbReference type="AlphaFoldDB" id="A0A9N9KD35"/>
<accession>A0A9N9KD35</accession>
<feature type="non-terminal residue" evidence="1">
    <location>
        <position position="1"/>
    </location>
</feature>
<keyword evidence="2" id="KW-1185">Reference proteome</keyword>
<evidence type="ECO:0000313" key="1">
    <source>
        <dbReference type="EMBL" id="CAG8821659.1"/>
    </source>
</evidence>
<feature type="non-terminal residue" evidence="1">
    <location>
        <position position="118"/>
    </location>
</feature>
<dbReference type="EMBL" id="CAJVPY010061024">
    <property type="protein sequence ID" value="CAG8821659.1"/>
    <property type="molecule type" value="Genomic_DNA"/>
</dbReference>
<organism evidence="1 2">
    <name type="scientific">Dentiscutata erythropus</name>
    <dbReference type="NCBI Taxonomy" id="1348616"/>
    <lineage>
        <taxon>Eukaryota</taxon>
        <taxon>Fungi</taxon>
        <taxon>Fungi incertae sedis</taxon>
        <taxon>Mucoromycota</taxon>
        <taxon>Glomeromycotina</taxon>
        <taxon>Glomeromycetes</taxon>
        <taxon>Diversisporales</taxon>
        <taxon>Gigasporaceae</taxon>
        <taxon>Dentiscutata</taxon>
    </lineage>
</organism>
<comment type="caution">
    <text evidence="1">The sequence shown here is derived from an EMBL/GenBank/DDBJ whole genome shotgun (WGS) entry which is preliminary data.</text>
</comment>
<protein>
    <submittedName>
        <fullName evidence="1">7741_t:CDS:1</fullName>
    </submittedName>
</protein>
<evidence type="ECO:0000313" key="2">
    <source>
        <dbReference type="Proteomes" id="UP000789405"/>
    </source>
</evidence>